<evidence type="ECO:0000313" key="2">
    <source>
        <dbReference type="Proteomes" id="UP001519460"/>
    </source>
</evidence>
<gene>
    <name evidence="1" type="ORF">BaRGS_00001630</name>
</gene>
<proteinExistence type="predicted"/>
<dbReference type="AlphaFoldDB" id="A0ABD0M6X6"/>
<dbReference type="Proteomes" id="UP001519460">
    <property type="component" value="Unassembled WGS sequence"/>
</dbReference>
<protein>
    <submittedName>
        <fullName evidence="1">Uncharacterized protein</fullName>
    </submittedName>
</protein>
<name>A0ABD0M6X6_9CAEN</name>
<accession>A0ABD0M6X6</accession>
<sequence length="126" mass="14695">MCRNHSCQFSPNLPERGAEEKWQRKIEGGRKRNSVRARLSGRKLLLDKTLILIPNFPLSASFLTSDVLVRCYREPIRTNQHPCWFLVLHSDTLMYWGLSVTCTYKPRTKVKYLSITTSAKPKRLFP</sequence>
<keyword evidence="2" id="KW-1185">Reference proteome</keyword>
<reference evidence="1 2" key="1">
    <citation type="journal article" date="2023" name="Sci. Data">
        <title>Genome assembly of the Korean intertidal mud-creeper Batillaria attramentaria.</title>
        <authorList>
            <person name="Patra A.K."/>
            <person name="Ho P.T."/>
            <person name="Jun S."/>
            <person name="Lee S.J."/>
            <person name="Kim Y."/>
            <person name="Won Y.J."/>
        </authorList>
    </citation>
    <scope>NUCLEOTIDE SEQUENCE [LARGE SCALE GENOMIC DNA]</scope>
    <source>
        <strain evidence="1">Wonlab-2016</strain>
    </source>
</reference>
<organism evidence="1 2">
    <name type="scientific">Batillaria attramentaria</name>
    <dbReference type="NCBI Taxonomy" id="370345"/>
    <lineage>
        <taxon>Eukaryota</taxon>
        <taxon>Metazoa</taxon>
        <taxon>Spiralia</taxon>
        <taxon>Lophotrochozoa</taxon>
        <taxon>Mollusca</taxon>
        <taxon>Gastropoda</taxon>
        <taxon>Caenogastropoda</taxon>
        <taxon>Sorbeoconcha</taxon>
        <taxon>Cerithioidea</taxon>
        <taxon>Batillariidae</taxon>
        <taxon>Batillaria</taxon>
    </lineage>
</organism>
<comment type="caution">
    <text evidence="1">The sequence shown here is derived from an EMBL/GenBank/DDBJ whole genome shotgun (WGS) entry which is preliminary data.</text>
</comment>
<evidence type="ECO:0000313" key="1">
    <source>
        <dbReference type="EMBL" id="KAK7507695.1"/>
    </source>
</evidence>
<dbReference type="EMBL" id="JACVVK020000004">
    <property type="protein sequence ID" value="KAK7507695.1"/>
    <property type="molecule type" value="Genomic_DNA"/>
</dbReference>